<keyword evidence="4" id="KW-0238">DNA-binding</keyword>
<dbReference type="InterPro" id="IPR008918">
    <property type="entry name" value="HhH2"/>
</dbReference>
<dbReference type="GO" id="GO:0017108">
    <property type="term" value="F:5'-flap endonuclease activity"/>
    <property type="evidence" value="ECO:0007669"/>
    <property type="project" value="InterPro"/>
</dbReference>
<gene>
    <name evidence="6" type="ORF">SAMN06265353_0190</name>
</gene>
<evidence type="ECO:0000313" key="6">
    <source>
        <dbReference type="EMBL" id="SNZ11269.1"/>
    </source>
</evidence>
<dbReference type="GO" id="GO:0003677">
    <property type="term" value="F:DNA binding"/>
    <property type="evidence" value="ECO:0007669"/>
    <property type="project" value="UniProtKB-KW"/>
</dbReference>
<organism evidence="6 7">
    <name type="scientific">Hydrogenobacter hydrogenophilus</name>
    <dbReference type="NCBI Taxonomy" id="35835"/>
    <lineage>
        <taxon>Bacteria</taxon>
        <taxon>Pseudomonadati</taxon>
        <taxon>Aquificota</taxon>
        <taxon>Aquificia</taxon>
        <taxon>Aquificales</taxon>
        <taxon>Aquificaceae</taxon>
        <taxon>Hydrogenobacter</taxon>
    </lineage>
</organism>
<dbReference type="CDD" id="cd09859">
    <property type="entry name" value="PIN_53EXO"/>
    <property type="match status" value="1"/>
</dbReference>
<dbReference type="OrthoDB" id="9806424at2"/>
<accession>A0A285NP87</accession>
<keyword evidence="7" id="KW-1185">Reference proteome</keyword>
<evidence type="ECO:0000256" key="4">
    <source>
        <dbReference type="ARBA" id="ARBA00023125"/>
    </source>
</evidence>
<dbReference type="EMBL" id="OBEN01000001">
    <property type="protein sequence ID" value="SNZ11269.1"/>
    <property type="molecule type" value="Genomic_DNA"/>
</dbReference>
<keyword evidence="1" id="KW-0540">Nuclease</keyword>
<dbReference type="Pfam" id="PF02739">
    <property type="entry name" value="5_3_exonuc_N"/>
    <property type="match status" value="1"/>
</dbReference>
<dbReference type="InterPro" id="IPR036279">
    <property type="entry name" value="5-3_exonuclease_C_sf"/>
</dbReference>
<dbReference type="AlphaFoldDB" id="A0A285NP87"/>
<dbReference type="CDD" id="cd09898">
    <property type="entry name" value="H3TH_53EXO"/>
    <property type="match status" value="1"/>
</dbReference>
<dbReference type="InterPro" id="IPR029060">
    <property type="entry name" value="PIN-like_dom_sf"/>
</dbReference>
<evidence type="ECO:0000259" key="5">
    <source>
        <dbReference type="SMART" id="SM00475"/>
    </source>
</evidence>
<protein>
    <submittedName>
        <fullName evidence="6">DNA polymerase-1</fullName>
    </submittedName>
</protein>
<evidence type="ECO:0000256" key="1">
    <source>
        <dbReference type="ARBA" id="ARBA00022722"/>
    </source>
</evidence>
<dbReference type="InterPro" id="IPR020045">
    <property type="entry name" value="DNA_polI_H3TH"/>
</dbReference>
<feature type="domain" description="5'-3' exonuclease" evidence="5">
    <location>
        <begin position="1"/>
        <end position="253"/>
    </location>
</feature>
<dbReference type="PANTHER" id="PTHR42646">
    <property type="entry name" value="FLAP ENDONUCLEASE XNI"/>
    <property type="match status" value="1"/>
</dbReference>
<dbReference type="FunFam" id="1.10.150.20:FF:000003">
    <property type="entry name" value="DNA polymerase I"/>
    <property type="match status" value="1"/>
</dbReference>
<evidence type="ECO:0000256" key="2">
    <source>
        <dbReference type="ARBA" id="ARBA00022801"/>
    </source>
</evidence>
<dbReference type="InterPro" id="IPR038969">
    <property type="entry name" value="FEN"/>
</dbReference>
<keyword evidence="3" id="KW-0269">Exonuclease</keyword>
<dbReference type="Gene3D" id="1.10.150.20">
    <property type="entry name" value="5' to 3' exonuclease, C-terminal subdomain"/>
    <property type="match status" value="1"/>
</dbReference>
<keyword evidence="2" id="KW-0378">Hydrolase</keyword>
<dbReference type="InterPro" id="IPR002421">
    <property type="entry name" value="5-3_exonuclease"/>
</dbReference>
<dbReference type="RefSeq" id="WP_096600154.1">
    <property type="nucleotide sequence ID" value="NZ_OBEN01000001.1"/>
</dbReference>
<evidence type="ECO:0000313" key="7">
    <source>
        <dbReference type="Proteomes" id="UP000218627"/>
    </source>
</evidence>
<dbReference type="PANTHER" id="PTHR42646:SF2">
    <property type="entry name" value="5'-3' EXONUCLEASE FAMILY PROTEIN"/>
    <property type="match status" value="1"/>
</dbReference>
<proteinExistence type="predicted"/>
<dbReference type="FunFam" id="3.40.50.1010:FF:000001">
    <property type="entry name" value="DNA polymerase I"/>
    <property type="match status" value="1"/>
</dbReference>
<reference evidence="7" key="1">
    <citation type="submission" date="2017-09" db="EMBL/GenBank/DDBJ databases">
        <authorList>
            <person name="Varghese N."/>
            <person name="Submissions S."/>
        </authorList>
    </citation>
    <scope>NUCLEOTIDE SEQUENCE [LARGE SCALE GENOMIC DNA]</scope>
    <source>
        <strain evidence="7">DSM 2913</strain>
    </source>
</reference>
<dbReference type="SMART" id="SM00279">
    <property type="entry name" value="HhH2"/>
    <property type="match status" value="1"/>
</dbReference>
<dbReference type="InterPro" id="IPR020046">
    <property type="entry name" value="5-3_exonucl_a-hlix_arch_N"/>
</dbReference>
<dbReference type="Proteomes" id="UP000218627">
    <property type="component" value="Unassembled WGS sequence"/>
</dbReference>
<sequence>MKVLYILDGSAFIYRSFFALPPLSTKSGFPTGAIYGFMRTVFSLLKTEKPKCFVVVFDHPSPTTRAKIYSAYKSKRPPMPDPLKVQIPIIKELLKLMGIPILEVEGYEADDIIGYLVKKAVDMGFLVKVYSPDKDILQLVSDKVSVINPMNGEVFTKKSVMEKFGVPPELIPDYLALVGDKVDNIEGIKGIGKKTAVKVLEKYGNVENILRNFEEFKTVFPQADKEKLELSYSLVKLQLVPELDLKESDMCMKEPDVEKLKEKLTELEMKSLLKDADVIFRSISQKGLF</sequence>
<dbReference type="SUPFAM" id="SSF88723">
    <property type="entry name" value="PIN domain-like"/>
    <property type="match status" value="1"/>
</dbReference>
<dbReference type="SUPFAM" id="SSF47807">
    <property type="entry name" value="5' to 3' exonuclease, C-terminal subdomain"/>
    <property type="match status" value="1"/>
</dbReference>
<dbReference type="GO" id="GO:0033567">
    <property type="term" value="P:DNA replication, Okazaki fragment processing"/>
    <property type="evidence" value="ECO:0007669"/>
    <property type="project" value="InterPro"/>
</dbReference>
<dbReference type="GO" id="GO:0008409">
    <property type="term" value="F:5'-3' exonuclease activity"/>
    <property type="evidence" value="ECO:0007669"/>
    <property type="project" value="InterPro"/>
</dbReference>
<name>A0A285NP87_9AQUI</name>
<evidence type="ECO:0000256" key="3">
    <source>
        <dbReference type="ARBA" id="ARBA00022839"/>
    </source>
</evidence>
<dbReference type="Gene3D" id="3.40.50.1010">
    <property type="entry name" value="5'-nuclease"/>
    <property type="match status" value="1"/>
</dbReference>
<dbReference type="Pfam" id="PF01367">
    <property type="entry name" value="5_3_exonuc"/>
    <property type="match status" value="1"/>
</dbReference>
<dbReference type="SMART" id="SM00475">
    <property type="entry name" value="53EXOc"/>
    <property type="match status" value="1"/>
</dbReference>